<keyword evidence="2" id="KW-0675">Receptor</keyword>
<dbReference type="EMBL" id="LR725939">
    <property type="protein sequence ID" value="VWO96820.1"/>
    <property type="molecule type" value="Genomic_DNA"/>
</dbReference>
<evidence type="ECO:0000313" key="2">
    <source>
        <dbReference type="EMBL" id="VWO96820.1"/>
    </source>
</evidence>
<protein>
    <submittedName>
        <fullName evidence="2">Heme/hemoglobin uptake outer membrane receptor PhuR</fullName>
    </submittedName>
</protein>
<proteinExistence type="predicted"/>
<reference evidence="2" key="1">
    <citation type="submission" date="2019-10" db="EMBL/GenBank/DDBJ databases">
        <authorList>
            <person name="Nor Muhammad N."/>
        </authorList>
    </citation>
    <scope>NUCLEOTIDE SEQUENCE</scope>
</reference>
<name>A0A5K1JXZ6_9APHY</name>
<dbReference type="AlphaFoldDB" id="A0A5K1JXZ6"/>
<evidence type="ECO:0000256" key="1">
    <source>
        <dbReference type="SAM" id="MobiDB-lite"/>
    </source>
</evidence>
<feature type="compositionally biased region" description="Basic and acidic residues" evidence="1">
    <location>
        <begin position="67"/>
        <end position="78"/>
    </location>
</feature>
<feature type="compositionally biased region" description="Pro residues" evidence="1">
    <location>
        <begin position="95"/>
        <end position="107"/>
    </location>
</feature>
<feature type="region of interest" description="Disordered" evidence="1">
    <location>
        <begin position="1"/>
        <end position="109"/>
    </location>
</feature>
<accession>A0A5K1JXZ6</accession>
<organism evidence="2">
    <name type="scientific">Ganoderma boninense</name>
    <dbReference type="NCBI Taxonomy" id="34458"/>
    <lineage>
        <taxon>Eukaryota</taxon>
        <taxon>Fungi</taxon>
        <taxon>Dikarya</taxon>
        <taxon>Basidiomycota</taxon>
        <taxon>Agaricomycotina</taxon>
        <taxon>Agaricomycetes</taxon>
        <taxon>Polyporales</taxon>
        <taxon>Polyporaceae</taxon>
        <taxon>Ganoderma</taxon>
    </lineage>
</organism>
<sequence>MTAPQASDGIETAPPPAVSSLRSRFEKLAADSSTSPNASLKPGPAHSFLAPASIPSSPRLKPTSVPSEHDRDASEQHPHFLHPSSSSSDLRTPGKRPPPPPPSPLAPPLELRPLLLPAVRSSVLYRLQSPIQTSLRILWW</sequence>
<gene>
    <name evidence="2" type="primary">Q9HV88</name>
</gene>